<protein>
    <submittedName>
        <fullName evidence="4">Resolvase</fullName>
    </submittedName>
</protein>
<dbReference type="SUPFAM" id="SSF53041">
    <property type="entry name" value="Resolvase-like"/>
    <property type="match status" value="1"/>
</dbReference>
<name>A0A6N6JGG6_9RHOB</name>
<keyword evidence="5" id="KW-1185">Reference proteome</keyword>
<evidence type="ECO:0000256" key="1">
    <source>
        <dbReference type="SAM" id="Coils"/>
    </source>
</evidence>
<evidence type="ECO:0000259" key="2">
    <source>
        <dbReference type="PROSITE" id="PS51736"/>
    </source>
</evidence>
<dbReference type="CDD" id="cd00338">
    <property type="entry name" value="Ser_Recombinase"/>
    <property type="match status" value="1"/>
</dbReference>
<evidence type="ECO:0000313" key="4">
    <source>
        <dbReference type="EMBL" id="GFE64920.1"/>
    </source>
</evidence>
<evidence type="ECO:0000313" key="5">
    <source>
        <dbReference type="Proteomes" id="UP000436822"/>
    </source>
</evidence>
<dbReference type="InterPro" id="IPR038109">
    <property type="entry name" value="DNA_bind_recomb_sf"/>
</dbReference>
<dbReference type="PANTHER" id="PTHR30461">
    <property type="entry name" value="DNA-INVERTASE FROM LAMBDOID PROPHAGE"/>
    <property type="match status" value="1"/>
</dbReference>
<proteinExistence type="predicted"/>
<dbReference type="Pfam" id="PF13408">
    <property type="entry name" value="Zn_ribbon_recom"/>
    <property type="match status" value="1"/>
</dbReference>
<keyword evidence="1" id="KW-0175">Coiled coil</keyword>
<dbReference type="SMART" id="SM00857">
    <property type="entry name" value="Resolvase"/>
    <property type="match status" value="1"/>
</dbReference>
<reference evidence="4 5" key="1">
    <citation type="submission" date="2019-12" db="EMBL/GenBank/DDBJ databases">
        <title>Litoreibacter badius sp. nov., a novel bacteriochlorophyll a-containing bacterium in the genus Litoreibacter.</title>
        <authorList>
            <person name="Kanamuro M."/>
            <person name="Takabe Y."/>
            <person name="Mori K."/>
            <person name="Takaichi S."/>
            <person name="Hanada S."/>
        </authorList>
    </citation>
    <scope>NUCLEOTIDE SEQUENCE [LARGE SCALE GENOMIC DNA]</scope>
    <source>
        <strain evidence="4 5">K6</strain>
    </source>
</reference>
<organism evidence="4 5">
    <name type="scientific">Litoreibacter roseus</name>
    <dbReference type="NCBI Taxonomy" id="2601869"/>
    <lineage>
        <taxon>Bacteria</taxon>
        <taxon>Pseudomonadati</taxon>
        <taxon>Pseudomonadota</taxon>
        <taxon>Alphaproteobacteria</taxon>
        <taxon>Rhodobacterales</taxon>
        <taxon>Roseobacteraceae</taxon>
        <taxon>Litoreibacter</taxon>
    </lineage>
</organism>
<dbReference type="PROSITE" id="PS51736">
    <property type="entry name" value="RECOMBINASES_3"/>
    <property type="match status" value="1"/>
</dbReference>
<feature type="domain" description="Recombinase" evidence="3">
    <location>
        <begin position="150"/>
        <end position="284"/>
    </location>
</feature>
<dbReference type="PROSITE" id="PS51737">
    <property type="entry name" value="RECOMBINASE_DNA_BIND"/>
    <property type="match status" value="1"/>
</dbReference>
<dbReference type="AlphaFoldDB" id="A0A6N6JGG6"/>
<dbReference type="Pfam" id="PF00239">
    <property type="entry name" value="Resolvase"/>
    <property type="match status" value="1"/>
</dbReference>
<dbReference type="InterPro" id="IPR050639">
    <property type="entry name" value="SSR_resolvase"/>
</dbReference>
<feature type="coiled-coil region" evidence="1">
    <location>
        <begin position="414"/>
        <end position="441"/>
    </location>
</feature>
<dbReference type="EMBL" id="BLJE01000002">
    <property type="protein sequence ID" value="GFE64920.1"/>
    <property type="molecule type" value="Genomic_DNA"/>
</dbReference>
<dbReference type="InterPro" id="IPR036162">
    <property type="entry name" value="Resolvase-like_N_sf"/>
</dbReference>
<dbReference type="InterPro" id="IPR006119">
    <property type="entry name" value="Resolv_N"/>
</dbReference>
<dbReference type="Gene3D" id="3.40.50.1390">
    <property type="entry name" value="Resolvase, N-terminal catalytic domain"/>
    <property type="match status" value="1"/>
</dbReference>
<dbReference type="Gene3D" id="3.90.1750.20">
    <property type="entry name" value="Putative Large Serine Recombinase, Chain B, Domain 2"/>
    <property type="match status" value="1"/>
</dbReference>
<gene>
    <name evidence="4" type="ORF">KIN_19940</name>
</gene>
<evidence type="ECO:0000259" key="3">
    <source>
        <dbReference type="PROSITE" id="PS51737"/>
    </source>
</evidence>
<dbReference type="PANTHER" id="PTHR30461:SF23">
    <property type="entry name" value="DNA RECOMBINASE-RELATED"/>
    <property type="match status" value="1"/>
</dbReference>
<dbReference type="Pfam" id="PF07508">
    <property type="entry name" value="Recombinase"/>
    <property type="match status" value="1"/>
</dbReference>
<dbReference type="GO" id="GO:0003677">
    <property type="term" value="F:DNA binding"/>
    <property type="evidence" value="ECO:0007669"/>
    <property type="project" value="InterPro"/>
</dbReference>
<sequence length="540" mass="60789">MTRCAIYCRYSTDMQSDSSLVDQEREAREYAEKQGWSVVKVYADAAMSGGSARRPDFERMKADADLGDFDVVLAESLDRLSRNLADISQLHDELSFAGVRLFTIQYGEMSKMLVGFLGTIADNFVEDLRGKVKRGQRGRILDGKAAGGLGYGYRVSSPGERLTDPKEEAVIQRIFEMYADGMSPRAIAKTLNDEEIPGPKGRIWKDTTVRGQRDRGTGVLNNEAYVGRLVYGRTQYRKNPKTGRRVSKPQPEENWIVTEVPELRIIDDDLWQQVKDQQTRNSIAMPRDDNNLALNRKHRKVHPLSGVLRCRECGGPLAITAKDRYGCSAYRASRACSNSKTILRKEVEARVFEGLHTGLLNSKYLDQFTAEFQKEVERLRKTSVSELRLKTKRLVEVTRQIDRIVNHIISGTDTKSITSKLSELETEKETLEVEVAHHEERDTVIPIHNLGQVYRTKIKQLTDGLSDPALRQRAIEAIQDLIDHIKVTPTNTGFDVELHGELGAIMEMADENERRPAGTSAGRSLSVVAGVGFEPTTFRL</sequence>
<dbReference type="InterPro" id="IPR025827">
    <property type="entry name" value="Zn_ribbon_recom_dom"/>
</dbReference>
<comment type="caution">
    <text evidence="4">The sequence shown here is derived from an EMBL/GenBank/DDBJ whole genome shotgun (WGS) entry which is preliminary data.</text>
</comment>
<accession>A0A6N6JGG6</accession>
<dbReference type="GO" id="GO:0000150">
    <property type="term" value="F:DNA strand exchange activity"/>
    <property type="evidence" value="ECO:0007669"/>
    <property type="project" value="InterPro"/>
</dbReference>
<dbReference type="Proteomes" id="UP000436822">
    <property type="component" value="Unassembled WGS sequence"/>
</dbReference>
<dbReference type="InterPro" id="IPR011109">
    <property type="entry name" value="DNA_bind_recombinase_dom"/>
</dbReference>
<feature type="domain" description="Resolvase/invertase-type recombinase catalytic" evidence="2">
    <location>
        <begin position="3"/>
        <end position="147"/>
    </location>
</feature>